<feature type="signal peptide" evidence="11">
    <location>
        <begin position="1"/>
        <end position="23"/>
    </location>
</feature>
<evidence type="ECO:0000256" key="3">
    <source>
        <dbReference type="ARBA" id="ARBA00004906"/>
    </source>
</evidence>
<keyword evidence="5" id="KW-0808">Transferase</keyword>
<feature type="transmembrane region" description="Helical" evidence="10">
    <location>
        <begin position="827"/>
        <end position="846"/>
    </location>
</feature>
<reference evidence="14 15" key="1">
    <citation type="submission" date="2024-01" db="EMBL/GenBank/DDBJ databases">
        <title>The genomes of 5 underutilized Papilionoideae crops provide insights into root nodulation and disease resistanc.</title>
        <authorList>
            <person name="Yuan L."/>
        </authorList>
    </citation>
    <scope>NUCLEOTIDE SEQUENCE [LARGE SCALE GENOMIC DNA]</scope>
    <source>
        <strain evidence="14">ZHUSHIDOU_FW_LH</strain>
        <tissue evidence="14">Leaf</tissue>
    </source>
</reference>
<evidence type="ECO:0000256" key="11">
    <source>
        <dbReference type="SAM" id="SignalP"/>
    </source>
</evidence>
<keyword evidence="15" id="KW-1185">Reference proteome</keyword>
<evidence type="ECO:0000256" key="7">
    <source>
        <dbReference type="ARBA" id="ARBA00022786"/>
    </source>
</evidence>
<dbReference type="GO" id="GO:0012505">
    <property type="term" value="C:endomembrane system"/>
    <property type="evidence" value="ECO:0007669"/>
    <property type="project" value="UniProtKB-SubCell"/>
</dbReference>
<dbReference type="EC" id="2.3.2.27" evidence="4"/>
<keyword evidence="8 10" id="KW-1133">Transmembrane helix</keyword>
<feature type="transmembrane region" description="Helical" evidence="10">
    <location>
        <begin position="872"/>
        <end position="894"/>
    </location>
</feature>
<keyword evidence="7" id="KW-0833">Ubl conjugation pathway</keyword>
<feature type="domain" description="DUF2921" evidence="13">
    <location>
        <begin position="232"/>
        <end position="402"/>
    </location>
</feature>
<dbReference type="PANTHER" id="PTHR33389:SF23">
    <property type="entry name" value="DUF2921 FAMILY PROTEIN"/>
    <property type="match status" value="1"/>
</dbReference>
<feature type="domain" description="SWEET-like" evidence="12">
    <location>
        <begin position="627"/>
        <end position="908"/>
    </location>
</feature>
<dbReference type="InterPro" id="IPR021319">
    <property type="entry name" value="DUF2921"/>
</dbReference>
<evidence type="ECO:0000256" key="10">
    <source>
        <dbReference type="SAM" id="Phobius"/>
    </source>
</evidence>
<dbReference type="GO" id="GO:0061630">
    <property type="term" value="F:ubiquitin protein ligase activity"/>
    <property type="evidence" value="ECO:0007669"/>
    <property type="project" value="UniProtKB-EC"/>
</dbReference>
<keyword evidence="11" id="KW-0732">Signal</keyword>
<comment type="caution">
    <text evidence="14">The sequence shown here is derived from an EMBL/GenBank/DDBJ whole genome shotgun (WGS) entry which is preliminary data.</text>
</comment>
<evidence type="ECO:0000256" key="4">
    <source>
        <dbReference type="ARBA" id="ARBA00012483"/>
    </source>
</evidence>
<feature type="transmembrane region" description="Helical" evidence="10">
    <location>
        <begin position="802"/>
        <end position="820"/>
    </location>
</feature>
<protein>
    <recommendedName>
        <fullName evidence="4">RING-type E3 ubiquitin transferase</fullName>
        <ecNumber evidence="4">2.3.2.27</ecNumber>
    </recommendedName>
</protein>
<evidence type="ECO:0000256" key="6">
    <source>
        <dbReference type="ARBA" id="ARBA00022692"/>
    </source>
</evidence>
<gene>
    <name evidence="14" type="ORF">RIF29_39122</name>
</gene>
<dbReference type="PANTHER" id="PTHR33389">
    <property type="entry name" value="FAMILY PROTEIN, PUTATIVE (DUF2921)-RELATED"/>
    <property type="match status" value="1"/>
</dbReference>
<dbReference type="Pfam" id="PF11145">
    <property type="entry name" value="DUF2921"/>
    <property type="match status" value="1"/>
</dbReference>
<dbReference type="InterPro" id="IPR057425">
    <property type="entry name" value="DUF2921_N"/>
</dbReference>
<feature type="domain" description="DUF2921" evidence="13">
    <location>
        <begin position="427"/>
        <end position="614"/>
    </location>
</feature>
<keyword evidence="9 10" id="KW-0472">Membrane</keyword>
<feature type="transmembrane region" description="Helical" evidence="10">
    <location>
        <begin position="637"/>
        <end position="658"/>
    </location>
</feature>
<feature type="transmembrane region" description="Helical" evidence="10">
    <location>
        <begin position="714"/>
        <end position="733"/>
    </location>
</feature>
<evidence type="ECO:0000259" key="13">
    <source>
        <dbReference type="Pfam" id="PF25333"/>
    </source>
</evidence>
<feature type="chain" id="PRO_5042914042" description="RING-type E3 ubiquitin transferase" evidence="11">
    <location>
        <begin position="24"/>
        <end position="932"/>
    </location>
</feature>
<dbReference type="Proteomes" id="UP001372338">
    <property type="component" value="Unassembled WGS sequence"/>
</dbReference>
<evidence type="ECO:0000313" key="14">
    <source>
        <dbReference type="EMBL" id="KAK7244302.1"/>
    </source>
</evidence>
<dbReference type="AlphaFoldDB" id="A0AAN9E331"/>
<dbReference type="EMBL" id="JAYWIO010000008">
    <property type="protein sequence ID" value="KAK7244302.1"/>
    <property type="molecule type" value="Genomic_DNA"/>
</dbReference>
<evidence type="ECO:0000259" key="12">
    <source>
        <dbReference type="Pfam" id="PF11145"/>
    </source>
</evidence>
<feature type="domain" description="DUF2921" evidence="13">
    <location>
        <begin position="30"/>
        <end position="203"/>
    </location>
</feature>
<feature type="transmembrane region" description="Helical" evidence="10">
    <location>
        <begin position="670"/>
        <end position="694"/>
    </location>
</feature>
<evidence type="ECO:0000256" key="2">
    <source>
        <dbReference type="ARBA" id="ARBA00004127"/>
    </source>
</evidence>
<evidence type="ECO:0000256" key="1">
    <source>
        <dbReference type="ARBA" id="ARBA00000900"/>
    </source>
</evidence>
<comment type="subcellular location">
    <subcellularLocation>
        <location evidence="2">Endomembrane system</location>
        <topology evidence="2">Multi-pass membrane protein</topology>
    </subcellularLocation>
</comment>
<comment type="pathway">
    <text evidence="3">Protein modification; protein ubiquitination.</text>
</comment>
<keyword evidence="6 10" id="KW-0812">Transmembrane</keyword>
<evidence type="ECO:0000313" key="15">
    <source>
        <dbReference type="Proteomes" id="UP001372338"/>
    </source>
</evidence>
<dbReference type="Pfam" id="PF25333">
    <property type="entry name" value="DUF2921_N"/>
    <property type="match status" value="3"/>
</dbReference>
<evidence type="ECO:0000256" key="9">
    <source>
        <dbReference type="ARBA" id="ARBA00023136"/>
    </source>
</evidence>
<comment type="catalytic activity">
    <reaction evidence="1">
        <text>S-ubiquitinyl-[E2 ubiquitin-conjugating enzyme]-L-cysteine + [acceptor protein]-L-lysine = [E2 ubiquitin-conjugating enzyme]-L-cysteine + N(6)-ubiquitinyl-[acceptor protein]-L-lysine.</text>
        <dbReference type="EC" id="2.3.2.27"/>
    </reaction>
</comment>
<evidence type="ECO:0000256" key="8">
    <source>
        <dbReference type="ARBA" id="ARBA00022989"/>
    </source>
</evidence>
<sequence>MDSFHFSMLIFLFTFSSFNHVFSYTPQSSYKDHCASIVPESTPSVFSPHSFPLGDHNTGYFTGGDRTIDIVATRRRYSFTLQIMSTYATQVPGLFSIVGTARFVRTSIFRYRMRNISYDGSRSSNWRQRGNRRDYLTFKLVGFWSETSGKVCMVGTSTRTGNSHILDAVFKLNNVYDASNISSLVSGSLESLSSEKDENYFEPFYVLMFPIANHYNYTLDSIEAENELSKGSDTEKGLSLDFNSSSFCSSYPLSRVIKRLWLEYSSDCNSSKNCTPTRESSGQLPSLLSLRGIECSHKNKPRFRFLMEFLNTTYYQINQGFNPKNMLLGEGWWDEKNNRLCVVACHVIAKESSLDGAHVDDCSVRLTLRIPSILSIKNSSSIEGQIWSNKIANDAGYFRRITFRTDEDLGVEGQGLKYNYCQLDRVKQSCPTHKPVKSKGTRRYPDAYSYNMRFDMSVRESYRRVGWGYSAPFTVGDRFHDSYLRRNFDSFPISSKEVPNVVLNNASLFNISYKISISRISNSTLSDRNSLFNLSSEVVKISAEGIYDAGAGTLCMVGCRDLPSNDGTPKSHSLDCEILVKFQLPSLDTYNGSYIMGSIESTRKKSDPLYFKSLDLSSAAFYTEAAREAVWRMDMEIIMALISKTLACVFVGLQLYHVKRHPDVLPFTSLIMMSILTLGYLIPLVLNFEALLTQNPNNKNFVLGNVGWLEVNEISVRLITMVAFLLQFRLLQMAWSSRKSDEGNKGLWADERKAAFVTLPLYAAGLLIALLLKLKKNGSEAPILSAVYQQHPSSSWDNFKSYGGLVLDGFLLPQIILNLFSNMEGNVLLLSFYFGTTFVRLLPHAYDLYRRTHNYAGVDNGLYVYAVPNADFYSTAWDIVIPLGGILFAIVIYLQQSFGARYVLPRRFKGSNIYEKVPAVTDSKAEVETTNM</sequence>
<evidence type="ECO:0000256" key="5">
    <source>
        <dbReference type="ARBA" id="ARBA00022679"/>
    </source>
</evidence>
<organism evidence="14 15">
    <name type="scientific">Crotalaria pallida</name>
    <name type="common">Smooth rattlebox</name>
    <name type="synonym">Crotalaria striata</name>
    <dbReference type="NCBI Taxonomy" id="3830"/>
    <lineage>
        <taxon>Eukaryota</taxon>
        <taxon>Viridiplantae</taxon>
        <taxon>Streptophyta</taxon>
        <taxon>Embryophyta</taxon>
        <taxon>Tracheophyta</taxon>
        <taxon>Spermatophyta</taxon>
        <taxon>Magnoliopsida</taxon>
        <taxon>eudicotyledons</taxon>
        <taxon>Gunneridae</taxon>
        <taxon>Pentapetalae</taxon>
        <taxon>rosids</taxon>
        <taxon>fabids</taxon>
        <taxon>Fabales</taxon>
        <taxon>Fabaceae</taxon>
        <taxon>Papilionoideae</taxon>
        <taxon>50 kb inversion clade</taxon>
        <taxon>genistoids sensu lato</taxon>
        <taxon>core genistoids</taxon>
        <taxon>Crotalarieae</taxon>
        <taxon>Crotalaria</taxon>
    </lineage>
</organism>
<proteinExistence type="predicted"/>
<accession>A0AAN9E331</accession>
<name>A0AAN9E331_CROPI</name>
<feature type="transmembrane region" description="Helical" evidence="10">
    <location>
        <begin position="754"/>
        <end position="772"/>
    </location>
</feature>